<gene>
    <name evidence="1" type="ORF">ERS852569_03771</name>
</gene>
<dbReference type="RefSeq" id="WP_055060693.1">
    <property type="nucleotide sequence ID" value="NZ_CZBP01000048.1"/>
</dbReference>
<name>A0A174W6Q4_9FIRM</name>
<organism evidence="1 2">
    <name type="scientific">Blautia obeum</name>
    <dbReference type="NCBI Taxonomy" id="40520"/>
    <lineage>
        <taxon>Bacteria</taxon>
        <taxon>Bacillati</taxon>
        <taxon>Bacillota</taxon>
        <taxon>Clostridia</taxon>
        <taxon>Lachnospirales</taxon>
        <taxon>Lachnospiraceae</taxon>
        <taxon>Blautia</taxon>
    </lineage>
</organism>
<reference evidence="1 2" key="1">
    <citation type="submission" date="2015-09" db="EMBL/GenBank/DDBJ databases">
        <authorList>
            <consortium name="Pathogen Informatics"/>
        </authorList>
    </citation>
    <scope>NUCLEOTIDE SEQUENCE [LARGE SCALE GENOMIC DNA]</scope>
    <source>
        <strain evidence="1 2">2789STDY5834957</strain>
    </source>
</reference>
<evidence type="ECO:0000313" key="1">
    <source>
        <dbReference type="EMBL" id="CUQ41336.1"/>
    </source>
</evidence>
<dbReference type="Proteomes" id="UP000095762">
    <property type="component" value="Unassembled WGS sequence"/>
</dbReference>
<proteinExistence type="predicted"/>
<evidence type="ECO:0000313" key="2">
    <source>
        <dbReference type="Proteomes" id="UP000095762"/>
    </source>
</evidence>
<accession>A0A174W6Q4</accession>
<dbReference type="AlphaFoldDB" id="A0A174W6Q4"/>
<sequence>MRNFEEIYEKMNKETAQFVKDRYEFCLSKRKTFEEKAMLVSEDKLKSMEEQRRMILDSCKDELKCLSDSYDVLFCGVDAYRCNGFIEGEDEMEIVCMVVDEVKSSQFSSIILDECRILRGMSKGVWEIMSNNKEKYSNLFPEFYTQTKKEFRPHNIKA</sequence>
<dbReference type="EMBL" id="CZBP01000048">
    <property type="protein sequence ID" value="CUQ41336.1"/>
    <property type="molecule type" value="Genomic_DNA"/>
</dbReference>
<protein>
    <submittedName>
        <fullName evidence="1">Uncharacterized protein</fullName>
    </submittedName>
</protein>